<sequence>PAISSSGPPGSYRPYDEGLRRGVFITNETGQPLIGKVFLSTHYNLHNLYGLTEAIASNRALVKTRGTRPFVISRSTFAGHGRYAGHWTGDVWSTWEHLSNSVPEILQFNLLGVPLVGADICGFLGNTSEELCVRWTQLGAFYPFMRNHNDLNSMPQEPYRFSETAQQAMRKAFTLRYALLPFLYTLFHGAHVRGDTVARPLFLEFPEDPSTWSVDRQLLWGSALLITPVLEPGKTEVTGYFPEGVWYNLQMVPVEVLGSLPSPPPSPPSPPRSAVHSKGQWLKLEAPLDTINVHLRAGYILPLQGPSLTTTESRKQPMALVVALTESGEACGELYWDDGESLGVLEQGAYALITFLAKNNTIVNELVHMTKAGTDLQLKEVAILGVTTAPTQVLSNGVPVSNFTYSPDSKTLAIPVSLLMGEQFQINWS</sequence>
<dbReference type="GO" id="GO:0004558">
    <property type="term" value="F:alpha-1,4-glucosidase activity"/>
    <property type="evidence" value="ECO:0007669"/>
    <property type="project" value="TreeGrafter"/>
</dbReference>
<evidence type="ECO:0000256" key="2">
    <source>
        <dbReference type="ARBA" id="ARBA00022801"/>
    </source>
</evidence>
<protein>
    <submittedName>
        <fullName evidence="8">Lysosomal alpha-glucosidase</fullName>
    </submittedName>
</protein>
<dbReference type="PROSITE" id="PS00707">
    <property type="entry name" value="GLYCOSYL_HYDROL_F31_2"/>
    <property type="match status" value="1"/>
</dbReference>
<dbReference type="Proteomes" id="UP000710432">
    <property type="component" value="Unassembled WGS sequence"/>
</dbReference>
<feature type="non-terminal residue" evidence="8">
    <location>
        <position position="1"/>
    </location>
</feature>
<dbReference type="PANTHER" id="PTHR22762:SF92">
    <property type="entry name" value="LYSOSOMAL ALPHA-GLUCOSIDASE"/>
    <property type="match status" value="1"/>
</dbReference>
<evidence type="ECO:0000256" key="4">
    <source>
        <dbReference type="ARBA" id="ARBA00023295"/>
    </source>
</evidence>
<evidence type="ECO:0000256" key="3">
    <source>
        <dbReference type="ARBA" id="ARBA00023180"/>
    </source>
</evidence>
<dbReference type="PANTHER" id="PTHR22762">
    <property type="entry name" value="ALPHA-GLUCOSIDASE"/>
    <property type="match status" value="1"/>
</dbReference>
<keyword evidence="4 5" id="KW-0326">Glycosidase</keyword>
<name>A0A8J6KW34_MICOH</name>
<dbReference type="Pfam" id="PF21365">
    <property type="entry name" value="Glyco_hydro_31_3rd"/>
    <property type="match status" value="1"/>
</dbReference>
<proteinExistence type="inferred from homology"/>
<comment type="caution">
    <text evidence="8">The sequence shown here is derived from an EMBL/GenBank/DDBJ whole genome shotgun (WGS) entry which is preliminary data.</text>
</comment>
<dbReference type="Pfam" id="PF01055">
    <property type="entry name" value="Glyco_hydro_31_2nd"/>
    <property type="match status" value="1"/>
</dbReference>
<dbReference type="InterPro" id="IPR030459">
    <property type="entry name" value="Glyco_hydro_31_CS"/>
</dbReference>
<dbReference type="SUPFAM" id="SSF51011">
    <property type="entry name" value="Glycosyl hydrolase domain"/>
    <property type="match status" value="1"/>
</dbReference>
<organism evidence="8 9">
    <name type="scientific">Microtus ochrogaster</name>
    <name type="common">Prairie vole</name>
    <dbReference type="NCBI Taxonomy" id="79684"/>
    <lineage>
        <taxon>Eukaryota</taxon>
        <taxon>Metazoa</taxon>
        <taxon>Chordata</taxon>
        <taxon>Craniata</taxon>
        <taxon>Vertebrata</taxon>
        <taxon>Euteleostomi</taxon>
        <taxon>Mammalia</taxon>
        <taxon>Eutheria</taxon>
        <taxon>Euarchontoglires</taxon>
        <taxon>Glires</taxon>
        <taxon>Rodentia</taxon>
        <taxon>Myomorpha</taxon>
        <taxon>Muroidea</taxon>
        <taxon>Cricetidae</taxon>
        <taxon>Arvicolinae</taxon>
        <taxon>Microtus</taxon>
    </lineage>
</organism>
<evidence type="ECO:0000313" key="9">
    <source>
        <dbReference type="Proteomes" id="UP000710432"/>
    </source>
</evidence>
<feature type="domain" description="Glycoside hydrolase family 31 TIM barrel" evidence="6">
    <location>
        <begin position="40"/>
        <end position="186"/>
    </location>
</feature>
<accession>A0A8J6KW34</accession>
<dbReference type="Gene3D" id="3.20.20.80">
    <property type="entry name" value="Glycosidases"/>
    <property type="match status" value="1"/>
</dbReference>
<evidence type="ECO:0000256" key="1">
    <source>
        <dbReference type="ARBA" id="ARBA00007806"/>
    </source>
</evidence>
<comment type="similarity">
    <text evidence="1 5">Belongs to the glycosyl hydrolase 31 family.</text>
</comment>
<reference evidence="8" key="1">
    <citation type="submission" date="2020-03" db="EMBL/GenBank/DDBJ databases">
        <title>Studies in the Genomics of Life Span.</title>
        <authorList>
            <person name="Glass D."/>
        </authorList>
    </citation>
    <scope>NUCLEOTIDE SEQUENCE</scope>
    <source>
        <strain evidence="8">LTLLF</strain>
        <tissue evidence="8">Muscle</tissue>
    </source>
</reference>
<dbReference type="Gene3D" id="2.60.40.1180">
    <property type="entry name" value="Golgi alpha-mannosidase II"/>
    <property type="match status" value="2"/>
</dbReference>
<evidence type="ECO:0000313" key="8">
    <source>
        <dbReference type="EMBL" id="KAH0504847.1"/>
    </source>
</evidence>
<dbReference type="InterPro" id="IPR013780">
    <property type="entry name" value="Glyco_hydro_b"/>
</dbReference>
<dbReference type="InterPro" id="IPR017853">
    <property type="entry name" value="GH"/>
</dbReference>
<dbReference type="FunFam" id="2.60.40.1180:FF:000005">
    <property type="entry name" value="Maltase-glucoamylase, intestinal"/>
    <property type="match status" value="1"/>
</dbReference>
<evidence type="ECO:0000256" key="5">
    <source>
        <dbReference type="RuleBase" id="RU361185"/>
    </source>
</evidence>
<feature type="domain" description="Glycosyl hydrolase family 31 C-terminal" evidence="7">
    <location>
        <begin position="194"/>
        <end position="301"/>
    </location>
</feature>
<dbReference type="SUPFAM" id="SSF51445">
    <property type="entry name" value="(Trans)glycosidases"/>
    <property type="match status" value="1"/>
</dbReference>
<dbReference type="InterPro" id="IPR048395">
    <property type="entry name" value="Glyco_hydro_31_C"/>
</dbReference>
<dbReference type="FunFam" id="2.60.40.1180:FF:000001">
    <property type="entry name" value="Maltase-glucoamylase, intestinal"/>
    <property type="match status" value="1"/>
</dbReference>
<evidence type="ECO:0000259" key="6">
    <source>
        <dbReference type="Pfam" id="PF01055"/>
    </source>
</evidence>
<keyword evidence="2 5" id="KW-0378">Hydrolase</keyword>
<dbReference type="InterPro" id="IPR000322">
    <property type="entry name" value="Glyco_hydro_31_TIM"/>
</dbReference>
<dbReference type="AlphaFoldDB" id="A0A8J6KW34"/>
<dbReference type="GO" id="GO:0007040">
    <property type="term" value="P:lysosome organization"/>
    <property type="evidence" value="ECO:0007669"/>
    <property type="project" value="TreeGrafter"/>
</dbReference>
<dbReference type="GO" id="GO:0005765">
    <property type="term" value="C:lysosomal membrane"/>
    <property type="evidence" value="ECO:0007669"/>
    <property type="project" value="TreeGrafter"/>
</dbReference>
<dbReference type="EMBL" id="JAATJU010024803">
    <property type="protein sequence ID" value="KAH0504847.1"/>
    <property type="molecule type" value="Genomic_DNA"/>
</dbReference>
<gene>
    <name evidence="8" type="ORF">LTLLF_181045</name>
</gene>
<evidence type="ECO:0000259" key="7">
    <source>
        <dbReference type="Pfam" id="PF21365"/>
    </source>
</evidence>
<dbReference type="GO" id="GO:0005980">
    <property type="term" value="P:glycogen catabolic process"/>
    <property type="evidence" value="ECO:0007669"/>
    <property type="project" value="TreeGrafter"/>
</dbReference>
<keyword evidence="3" id="KW-0325">Glycoprotein</keyword>